<keyword evidence="3" id="KW-1185">Reference proteome</keyword>
<evidence type="ECO:0000313" key="4">
    <source>
        <dbReference type="Proteomes" id="UP000465302"/>
    </source>
</evidence>
<dbReference type="AlphaFoldDB" id="A0A2A7MMU9"/>
<reference evidence="1" key="3">
    <citation type="submission" date="2020-02" db="EMBL/GenBank/DDBJ databases">
        <authorList>
            <person name="Matsumoto Y."/>
            <person name="Motooka D."/>
            <person name="Nakamura S."/>
        </authorList>
    </citation>
    <scope>NUCLEOTIDE SEQUENCE</scope>
    <source>
        <strain evidence="1">JCM 6377</strain>
    </source>
</reference>
<dbReference type="Proteomes" id="UP000465302">
    <property type="component" value="Unassembled WGS sequence"/>
</dbReference>
<protein>
    <submittedName>
        <fullName evidence="2">Uncharacterized protein</fullName>
    </submittedName>
</protein>
<dbReference type="EMBL" id="BLKS01000001">
    <property type="protein sequence ID" value="GFG50122.1"/>
    <property type="molecule type" value="Genomic_DNA"/>
</dbReference>
<reference evidence="1 4" key="2">
    <citation type="journal article" date="2019" name="Emerg. Microbes Infect.">
        <title>Comprehensive subspecies identification of 175 nontuberculous mycobacteria species based on 7547 genomic profiles.</title>
        <authorList>
            <person name="Matsumoto Y."/>
            <person name="Kinjo T."/>
            <person name="Motooka D."/>
            <person name="Nabeya D."/>
            <person name="Jung N."/>
            <person name="Uechi K."/>
            <person name="Horii T."/>
            <person name="Iida T."/>
            <person name="Fujita J."/>
            <person name="Nakamura S."/>
        </authorList>
    </citation>
    <scope>NUCLEOTIDE SEQUENCE [LARGE SCALE GENOMIC DNA]</scope>
    <source>
        <strain evidence="1 4">JCM 6377</strain>
    </source>
</reference>
<sequence>MSLDGGFGVVAYVRDTLVNDVLAAAHYRYADSFRAVVGTTINLDGEAISVSRQFYVDAPTISLRRADERARVSLTGWARVQLNQKGGQVNESALVRLDAVVLAPLVLEAEKVSFREMVYLDLSNFDVVSAQLTLVWLSPMPGLKAPALVLSEKFRNLLVDAIRPMAKKYLRVNVPVDKIDQMRLTLTVNLVFTPRIWPIAIGVLDGAFAVGFDVRDGDKFTTRGDIKLLQLPWERWATSLNAHRKAGNMQGYARESDGSVLVVMTAPLVLQYGGWTIDLQLKLHSTENRRFGDTTLALAPGAIVLNTKVTQAQDWPLA</sequence>
<dbReference type="Proteomes" id="UP000220914">
    <property type="component" value="Unassembled WGS sequence"/>
</dbReference>
<evidence type="ECO:0000313" key="1">
    <source>
        <dbReference type="EMBL" id="GFG50122.1"/>
    </source>
</evidence>
<gene>
    <name evidence="2" type="ORF">CQY20_33715</name>
    <name evidence="1" type="ORF">MAGR_15630</name>
</gene>
<reference evidence="2 3" key="1">
    <citation type="submission" date="2017-10" db="EMBL/GenBank/DDBJ databases">
        <title>The new phylogeny of genus Mycobacterium.</title>
        <authorList>
            <person name="Tortoli E."/>
            <person name="Trovato A."/>
            <person name="Cirillo D.M."/>
        </authorList>
    </citation>
    <scope>NUCLEOTIDE SEQUENCE [LARGE SCALE GENOMIC DNA]</scope>
    <source>
        <strain evidence="2 3">CCUG37673</strain>
    </source>
</reference>
<evidence type="ECO:0000313" key="2">
    <source>
        <dbReference type="EMBL" id="PEG32909.1"/>
    </source>
</evidence>
<organism evidence="2 3">
    <name type="scientific">Mycolicibacterium agri</name>
    <name type="common">Mycobacterium agri</name>
    <dbReference type="NCBI Taxonomy" id="36811"/>
    <lineage>
        <taxon>Bacteria</taxon>
        <taxon>Bacillati</taxon>
        <taxon>Actinomycetota</taxon>
        <taxon>Actinomycetes</taxon>
        <taxon>Mycobacteriales</taxon>
        <taxon>Mycobacteriaceae</taxon>
        <taxon>Mycolicibacterium</taxon>
    </lineage>
</organism>
<proteinExistence type="predicted"/>
<evidence type="ECO:0000313" key="3">
    <source>
        <dbReference type="Proteomes" id="UP000220914"/>
    </source>
</evidence>
<accession>A0A2A7MMU9</accession>
<dbReference type="EMBL" id="PDCP01000199">
    <property type="protein sequence ID" value="PEG32909.1"/>
    <property type="molecule type" value="Genomic_DNA"/>
</dbReference>
<dbReference type="RefSeq" id="WP_097945717.1">
    <property type="nucleotide sequence ID" value="NZ_BLKS01000001.1"/>
</dbReference>
<comment type="caution">
    <text evidence="2">The sequence shown here is derived from an EMBL/GenBank/DDBJ whole genome shotgun (WGS) entry which is preliminary data.</text>
</comment>
<name>A0A2A7MMU9_MYCAG</name>